<feature type="transmembrane region" description="Helical" evidence="5">
    <location>
        <begin position="63"/>
        <end position="82"/>
    </location>
</feature>
<dbReference type="Proteomes" id="UP000016930">
    <property type="component" value="Unassembled WGS sequence"/>
</dbReference>
<dbReference type="PROSITE" id="PS00217">
    <property type="entry name" value="SUGAR_TRANSPORT_2"/>
    <property type="match status" value="1"/>
</dbReference>
<keyword evidence="3 5" id="KW-1133">Transmembrane helix</keyword>
<feature type="transmembrane region" description="Helical" evidence="5">
    <location>
        <begin position="322"/>
        <end position="346"/>
    </location>
</feature>
<dbReference type="Pfam" id="PF00083">
    <property type="entry name" value="Sugar_tr"/>
    <property type="match status" value="1"/>
</dbReference>
<sequence length="549" mass="60089">MSGESSPVNAERDLDAVFAESRSKGRILNSRRADILRQIDNATFSSFHVRITLVSGVGFFTDAYDLFAINITSVILGLLYGTGVSDSKGRHLSTDQELKVKIATPVGIVVGQLLFGWLGDVLGRKRIYGLELTIIMIATFGQATCAQGGAINIISMLTVWRLLLGVGIGGDYPLSAVISSEFSSVYIRGRVMTATFANQGWGQLAATITATVVVKVYKSSIEANDIVRIDQAWRLIFGIGMIPAVIALYFRLTIPETPRFTLDIEHNVEQAAMDVDSYLSPGLYTVDPNAPALRIQARQRSTPDFIGHFSQWKNLKDLIGTAYSWFVLDIAFYGLGLNSSIILSALDVPRQSSGNRIYDNLLQICLGNLIISIAGYIPGYWATFFLIDKWGRRPIQLMGFAILTILFIIMGGAFTTLNSGKGGQKVSVFLLCLVNFFQNFGPNTTTFIIPGEVFPTRYRSTAHGISAACGKLGAILAQLALEGINPDLDSQNRWIGYVLIIFGALMATGIASTCLIPETKQKTLEYLSNEHSFEFSEAHVSLVPRPRYV</sequence>
<dbReference type="PROSITE" id="PS50850">
    <property type="entry name" value="MFS"/>
    <property type="match status" value="1"/>
</dbReference>
<dbReference type="STRING" id="914234.M2QB11"/>
<keyword evidence="2 5" id="KW-0812">Transmembrane</keyword>
<gene>
    <name evidence="7" type="primary">CsMn84</name>
    <name evidence="7" type="ORF">CERSUDRAFT_159687</name>
</gene>
<feature type="transmembrane region" description="Helical" evidence="5">
    <location>
        <begin position="232"/>
        <end position="250"/>
    </location>
</feature>
<evidence type="ECO:0000256" key="4">
    <source>
        <dbReference type="ARBA" id="ARBA00023136"/>
    </source>
</evidence>
<evidence type="ECO:0000313" key="8">
    <source>
        <dbReference type="Proteomes" id="UP000016930"/>
    </source>
</evidence>
<keyword evidence="8" id="KW-1185">Reference proteome</keyword>
<dbReference type="InterPro" id="IPR005829">
    <property type="entry name" value="Sugar_transporter_CS"/>
</dbReference>
<reference evidence="7 8" key="1">
    <citation type="journal article" date="2012" name="Proc. Natl. Acad. Sci. U.S.A.">
        <title>Comparative genomics of Ceriporiopsis subvermispora and Phanerochaete chrysosporium provide insight into selective ligninolysis.</title>
        <authorList>
            <person name="Fernandez-Fueyo E."/>
            <person name="Ruiz-Duenas F.J."/>
            <person name="Ferreira P."/>
            <person name="Floudas D."/>
            <person name="Hibbett D.S."/>
            <person name="Canessa P."/>
            <person name="Larrondo L.F."/>
            <person name="James T.Y."/>
            <person name="Seelenfreund D."/>
            <person name="Lobos S."/>
            <person name="Polanco R."/>
            <person name="Tello M."/>
            <person name="Honda Y."/>
            <person name="Watanabe T."/>
            <person name="Watanabe T."/>
            <person name="Ryu J.S."/>
            <person name="Kubicek C.P."/>
            <person name="Schmoll M."/>
            <person name="Gaskell J."/>
            <person name="Hammel K.E."/>
            <person name="St John F.J."/>
            <person name="Vanden Wymelenberg A."/>
            <person name="Sabat G."/>
            <person name="Splinter BonDurant S."/>
            <person name="Syed K."/>
            <person name="Yadav J.S."/>
            <person name="Doddapaneni H."/>
            <person name="Subramanian V."/>
            <person name="Lavin J.L."/>
            <person name="Oguiza J.A."/>
            <person name="Perez G."/>
            <person name="Pisabarro A.G."/>
            <person name="Ramirez L."/>
            <person name="Santoyo F."/>
            <person name="Master E."/>
            <person name="Coutinho P.M."/>
            <person name="Henrissat B."/>
            <person name="Lombard V."/>
            <person name="Magnuson J.K."/>
            <person name="Kuees U."/>
            <person name="Hori C."/>
            <person name="Igarashi K."/>
            <person name="Samejima M."/>
            <person name="Held B.W."/>
            <person name="Barry K.W."/>
            <person name="LaButti K.M."/>
            <person name="Lapidus A."/>
            <person name="Lindquist E.A."/>
            <person name="Lucas S.M."/>
            <person name="Riley R."/>
            <person name="Salamov A.A."/>
            <person name="Hoffmeister D."/>
            <person name="Schwenk D."/>
            <person name="Hadar Y."/>
            <person name="Yarden O."/>
            <person name="de Vries R.P."/>
            <person name="Wiebenga A."/>
            <person name="Stenlid J."/>
            <person name="Eastwood D."/>
            <person name="Grigoriev I.V."/>
            <person name="Berka R.M."/>
            <person name="Blanchette R.A."/>
            <person name="Kersten P."/>
            <person name="Martinez A.T."/>
            <person name="Vicuna R."/>
            <person name="Cullen D."/>
        </authorList>
    </citation>
    <scope>NUCLEOTIDE SEQUENCE [LARGE SCALE GENOMIC DNA]</scope>
    <source>
        <strain evidence="7 8">B</strain>
    </source>
</reference>
<dbReference type="PROSITE" id="PS00216">
    <property type="entry name" value="SUGAR_TRANSPORT_1"/>
    <property type="match status" value="1"/>
</dbReference>
<dbReference type="InterPro" id="IPR005828">
    <property type="entry name" value="MFS_sugar_transport-like"/>
</dbReference>
<feature type="transmembrane region" description="Helical" evidence="5">
    <location>
        <begin position="399"/>
        <end position="417"/>
    </location>
</feature>
<evidence type="ECO:0000256" key="1">
    <source>
        <dbReference type="ARBA" id="ARBA00004141"/>
    </source>
</evidence>
<feature type="transmembrane region" description="Helical" evidence="5">
    <location>
        <begin position="102"/>
        <end position="122"/>
    </location>
</feature>
<feature type="transmembrane region" description="Helical" evidence="5">
    <location>
        <begin position="366"/>
        <end position="387"/>
    </location>
</feature>
<dbReference type="InterPro" id="IPR020846">
    <property type="entry name" value="MFS_dom"/>
</dbReference>
<dbReference type="Gene3D" id="1.20.1250.20">
    <property type="entry name" value="MFS general substrate transporter like domains"/>
    <property type="match status" value="2"/>
</dbReference>
<name>M2QB11_CERS8</name>
<keyword evidence="4 5" id="KW-0472">Membrane</keyword>
<feature type="domain" description="Major facilitator superfamily (MFS) profile" evidence="6">
    <location>
        <begin position="51"/>
        <end position="521"/>
    </location>
</feature>
<comment type="subcellular location">
    <subcellularLocation>
        <location evidence="1">Membrane</location>
        <topology evidence="1">Multi-pass membrane protein</topology>
    </subcellularLocation>
</comment>
<dbReference type="CDD" id="cd17364">
    <property type="entry name" value="MFS_PhT"/>
    <property type="match status" value="1"/>
</dbReference>
<organism evidence="7 8">
    <name type="scientific">Ceriporiopsis subvermispora (strain B)</name>
    <name type="common">White-rot fungus</name>
    <name type="synonym">Gelatoporia subvermispora</name>
    <dbReference type="NCBI Taxonomy" id="914234"/>
    <lineage>
        <taxon>Eukaryota</taxon>
        <taxon>Fungi</taxon>
        <taxon>Dikarya</taxon>
        <taxon>Basidiomycota</taxon>
        <taxon>Agaricomycotina</taxon>
        <taxon>Agaricomycetes</taxon>
        <taxon>Polyporales</taxon>
        <taxon>Gelatoporiaceae</taxon>
        <taxon>Gelatoporia</taxon>
    </lineage>
</organism>
<dbReference type="PANTHER" id="PTHR24064">
    <property type="entry name" value="SOLUTE CARRIER FAMILY 22 MEMBER"/>
    <property type="match status" value="1"/>
</dbReference>
<evidence type="ECO:0000256" key="3">
    <source>
        <dbReference type="ARBA" id="ARBA00022989"/>
    </source>
</evidence>
<evidence type="ECO:0000313" key="7">
    <source>
        <dbReference type="EMBL" id="EMD34183.1"/>
    </source>
</evidence>
<dbReference type="GO" id="GO:0016020">
    <property type="term" value="C:membrane"/>
    <property type="evidence" value="ECO:0007669"/>
    <property type="project" value="UniProtKB-SubCell"/>
</dbReference>
<feature type="transmembrane region" description="Helical" evidence="5">
    <location>
        <begin position="134"/>
        <end position="154"/>
    </location>
</feature>
<dbReference type="EMBL" id="KB445804">
    <property type="protein sequence ID" value="EMD34183.1"/>
    <property type="molecule type" value="Genomic_DNA"/>
</dbReference>
<protein>
    <submittedName>
        <fullName evidence="7">CsMn84</fullName>
    </submittedName>
</protein>
<accession>M2QB11</accession>
<dbReference type="AlphaFoldDB" id="M2QB11"/>
<feature type="transmembrane region" description="Helical" evidence="5">
    <location>
        <begin position="494"/>
        <end position="516"/>
    </location>
</feature>
<dbReference type="OrthoDB" id="433512at2759"/>
<evidence type="ECO:0000259" key="6">
    <source>
        <dbReference type="PROSITE" id="PS50850"/>
    </source>
</evidence>
<dbReference type="GO" id="GO:0022857">
    <property type="term" value="F:transmembrane transporter activity"/>
    <property type="evidence" value="ECO:0007669"/>
    <property type="project" value="InterPro"/>
</dbReference>
<evidence type="ECO:0000256" key="5">
    <source>
        <dbReference type="SAM" id="Phobius"/>
    </source>
</evidence>
<dbReference type="HOGENOM" id="CLU_001265_46_14_1"/>
<proteinExistence type="predicted"/>
<evidence type="ECO:0000256" key="2">
    <source>
        <dbReference type="ARBA" id="ARBA00022692"/>
    </source>
</evidence>
<dbReference type="InterPro" id="IPR036259">
    <property type="entry name" value="MFS_trans_sf"/>
</dbReference>
<dbReference type="SUPFAM" id="SSF103473">
    <property type="entry name" value="MFS general substrate transporter"/>
    <property type="match status" value="1"/>
</dbReference>